<sequence length="406" mass="44927">MRFYSIIIFFFSIAWLSVFTLADKAIIGYFPNWLYARWPASNINFSTYTHIHYAFAILIKGATPEWTDSYQVDNQLPGLVKAAHASGSKVLISVGGWSGCLTFSTMAADPSQRQAFIQWNVDQINKYGTDGVDIDWEYPGRQGAGCNAFDLANDASNFLELLKELRTALDGIQGSSRKEISIAVHVRPFVTPSGYMTDVSAFTNIVDRINIMTYDINGAWNDTTGPNAPFNFQPGYGDADGYVSGIQGWINAGAPKNKIVSGVAFYGRSSTSTVDMSQSNSQYQPQVAGSPPHGDSYDASWQDPYCSKDPGGLSGVWRYGNLRSQGVLTSPTTAAPPWVRKWDDITQTPWLFNPTDKTFISYDDPQSLAIKINYALCQGLGGAMVLVLHKIIFKRYYDMMKCVNHL</sequence>
<feature type="region of interest" description="Disordered" evidence="1">
    <location>
        <begin position="276"/>
        <end position="295"/>
    </location>
</feature>
<dbReference type="EMBL" id="JAIXMP010000039">
    <property type="protein sequence ID" value="KAI9248263.1"/>
    <property type="molecule type" value="Genomic_DNA"/>
</dbReference>
<dbReference type="GO" id="GO:0005975">
    <property type="term" value="P:carbohydrate metabolic process"/>
    <property type="evidence" value="ECO:0007669"/>
    <property type="project" value="InterPro"/>
</dbReference>
<dbReference type="GO" id="GO:0005576">
    <property type="term" value="C:extracellular region"/>
    <property type="evidence" value="ECO:0007669"/>
    <property type="project" value="TreeGrafter"/>
</dbReference>
<dbReference type="InterPro" id="IPR050314">
    <property type="entry name" value="Glycosyl_Hydrlase_18"/>
</dbReference>
<organism evidence="3 4">
    <name type="scientific">Phascolomyces articulosus</name>
    <dbReference type="NCBI Taxonomy" id="60185"/>
    <lineage>
        <taxon>Eukaryota</taxon>
        <taxon>Fungi</taxon>
        <taxon>Fungi incertae sedis</taxon>
        <taxon>Mucoromycota</taxon>
        <taxon>Mucoromycotina</taxon>
        <taxon>Mucoromycetes</taxon>
        <taxon>Mucorales</taxon>
        <taxon>Lichtheimiaceae</taxon>
        <taxon>Phascolomyces</taxon>
    </lineage>
</organism>
<evidence type="ECO:0000259" key="2">
    <source>
        <dbReference type="PROSITE" id="PS51910"/>
    </source>
</evidence>
<dbReference type="GO" id="GO:0004568">
    <property type="term" value="F:chitinase activity"/>
    <property type="evidence" value="ECO:0007669"/>
    <property type="project" value="TreeGrafter"/>
</dbReference>
<dbReference type="SUPFAM" id="SSF54556">
    <property type="entry name" value="Chitinase insertion domain"/>
    <property type="match status" value="1"/>
</dbReference>
<evidence type="ECO:0000313" key="4">
    <source>
        <dbReference type="Proteomes" id="UP001209540"/>
    </source>
</evidence>
<dbReference type="InterPro" id="IPR011583">
    <property type="entry name" value="Chitinase_II/V-like_cat"/>
</dbReference>
<dbReference type="PROSITE" id="PS51910">
    <property type="entry name" value="GH18_2"/>
    <property type="match status" value="1"/>
</dbReference>
<comment type="caution">
    <text evidence="3">The sequence shown here is derived from an EMBL/GenBank/DDBJ whole genome shotgun (WGS) entry which is preliminary data.</text>
</comment>
<dbReference type="InterPro" id="IPR017853">
    <property type="entry name" value="GH"/>
</dbReference>
<protein>
    <submittedName>
        <fullName evidence="3">Glycoside hydrolase</fullName>
    </submittedName>
</protein>
<feature type="compositionally biased region" description="Polar residues" evidence="1">
    <location>
        <begin position="276"/>
        <end position="287"/>
    </location>
</feature>
<dbReference type="GO" id="GO:0006032">
    <property type="term" value="P:chitin catabolic process"/>
    <property type="evidence" value="ECO:0007669"/>
    <property type="project" value="TreeGrafter"/>
</dbReference>
<evidence type="ECO:0000313" key="3">
    <source>
        <dbReference type="EMBL" id="KAI9248263.1"/>
    </source>
</evidence>
<keyword evidence="4" id="KW-1185">Reference proteome</keyword>
<dbReference type="Pfam" id="PF00704">
    <property type="entry name" value="Glyco_hydro_18"/>
    <property type="match status" value="1"/>
</dbReference>
<dbReference type="Proteomes" id="UP001209540">
    <property type="component" value="Unassembled WGS sequence"/>
</dbReference>
<dbReference type="GO" id="GO:0008061">
    <property type="term" value="F:chitin binding"/>
    <property type="evidence" value="ECO:0007669"/>
    <property type="project" value="InterPro"/>
</dbReference>
<dbReference type="InterPro" id="IPR029070">
    <property type="entry name" value="Chitinase_insertion_sf"/>
</dbReference>
<reference evidence="3" key="2">
    <citation type="submission" date="2023-02" db="EMBL/GenBank/DDBJ databases">
        <authorList>
            <consortium name="DOE Joint Genome Institute"/>
            <person name="Mondo S.J."/>
            <person name="Chang Y."/>
            <person name="Wang Y."/>
            <person name="Ahrendt S."/>
            <person name="Andreopoulos W."/>
            <person name="Barry K."/>
            <person name="Beard J."/>
            <person name="Benny G.L."/>
            <person name="Blankenship S."/>
            <person name="Bonito G."/>
            <person name="Cuomo C."/>
            <person name="Desiro A."/>
            <person name="Gervers K.A."/>
            <person name="Hundley H."/>
            <person name="Kuo A."/>
            <person name="LaButti K."/>
            <person name="Lang B.F."/>
            <person name="Lipzen A."/>
            <person name="O'Donnell K."/>
            <person name="Pangilinan J."/>
            <person name="Reynolds N."/>
            <person name="Sandor L."/>
            <person name="Smith M.W."/>
            <person name="Tsang A."/>
            <person name="Grigoriev I.V."/>
            <person name="Stajich J.E."/>
            <person name="Spatafora J.W."/>
        </authorList>
    </citation>
    <scope>NUCLEOTIDE SEQUENCE</scope>
    <source>
        <strain evidence="3">RSA 2281</strain>
    </source>
</reference>
<feature type="domain" description="GH18" evidence="2">
    <location>
        <begin position="24"/>
        <end position="406"/>
    </location>
</feature>
<dbReference type="PANTHER" id="PTHR11177">
    <property type="entry name" value="CHITINASE"/>
    <property type="match status" value="1"/>
</dbReference>
<dbReference type="PANTHER" id="PTHR11177:SF392">
    <property type="entry name" value="HAP41P"/>
    <property type="match status" value="1"/>
</dbReference>
<dbReference type="SMART" id="SM00636">
    <property type="entry name" value="Glyco_18"/>
    <property type="match status" value="1"/>
</dbReference>
<keyword evidence="3" id="KW-0378">Hydrolase</keyword>
<name>A0AAD5JPC4_9FUNG</name>
<proteinExistence type="predicted"/>
<evidence type="ECO:0000256" key="1">
    <source>
        <dbReference type="SAM" id="MobiDB-lite"/>
    </source>
</evidence>
<dbReference type="AlphaFoldDB" id="A0AAD5JPC4"/>
<reference evidence="3" key="1">
    <citation type="journal article" date="2022" name="IScience">
        <title>Evolution of zygomycete secretomes and the origins of terrestrial fungal ecologies.</title>
        <authorList>
            <person name="Chang Y."/>
            <person name="Wang Y."/>
            <person name="Mondo S."/>
            <person name="Ahrendt S."/>
            <person name="Andreopoulos W."/>
            <person name="Barry K."/>
            <person name="Beard J."/>
            <person name="Benny G.L."/>
            <person name="Blankenship S."/>
            <person name="Bonito G."/>
            <person name="Cuomo C."/>
            <person name="Desiro A."/>
            <person name="Gervers K.A."/>
            <person name="Hundley H."/>
            <person name="Kuo A."/>
            <person name="LaButti K."/>
            <person name="Lang B.F."/>
            <person name="Lipzen A."/>
            <person name="O'Donnell K."/>
            <person name="Pangilinan J."/>
            <person name="Reynolds N."/>
            <person name="Sandor L."/>
            <person name="Smith M.E."/>
            <person name="Tsang A."/>
            <person name="Grigoriev I.V."/>
            <person name="Stajich J.E."/>
            <person name="Spatafora J.W."/>
        </authorList>
    </citation>
    <scope>NUCLEOTIDE SEQUENCE</scope>
    <source>
        <strain evidence="3">RSA 2281</strain>
    </source>
</reference>
<gene>
    <name evidence="3" type="ORF">BDA99DRAFT_548917</name>
</gene>
<dbReference type="SUPFAM" id="SSF51445">
    <property type="entry name" value="(Trans)glycosidases"/>
    <property type="match status" value="1"/>
</dbReference>
<accession>A0AAD5JPC4</accession>
<dbReference type="Gene3D" id="3.20.20.80">
    <property type="entry name" value="Glycosidases"/>
    <property type="match status" value="1"/>
</dbReference>
<dbReference type="Gene3D" id="3.10.50.10">
    <property type="match status" value="1"/>
</dbReference>
<dbReference type="InterPro" id="IPR001223">
    <property type="entry name" value="Glyco_hydro18_cat"/>
</dbReference>